<evidence type="ECO:0000313" key="4">
    <source>
        <dbReference type="Proteomes" id="UP000770586"/>
    </source>
</evidence>
<keyword evidence="3" id="KW-0238">DNA-binding</keyword>
<accession>A0A8J7UME1</accession>
<dbReference type="Gene3D" id="1.10.10.10">
    <property type="entry name" value="Winged helix-like DNA-binding domain superfamily/Winged helix DNA-binding domain"/>
    <property type="match status" value="1"/>
</dbReference>
<dbReference type="InterPro" id="IPR013561">
    <property type="entry name" value="FilR1_middle_dom"/>
</dbReference>
<dbReference type="GO" id="GO:0003677">
    <property type="term" value="F:DNA binding"/>
    <property type="evidence" value="ECO:0007669"/>
    <property type="project" value="UniProtKB-KW"/>
</dbReference>
<dbReference type="InterPro" id="IPR036388">
    <property type="entry name" value="WH-like_DNA-bd_sf"/>
</dbReference>
<evidence type="ECO:0000313" key="3">
    <source>
        <dbReference type="EMBL" id="MBP1902029.1"/>
    </source>
</evidence>
<dbReference type="Pfam" id="PF08350">
    <property type="entry name" value="FilR1_middle"/>
    <property type="match status" value="1"/>
</dbReference>
<evidence type="ECO:0000259" key="2">
    <source>
        <dbReference type="Pfam" id="PF25213"/>
    </source>
</evidence>
<dbReference type="InterPro" id="IPR057527">
    <property type="entry name" value="HVO_A0261-like_N"/>
</dbReference>
<feature type="domain" description="HVO-A0261-like N-terminal" evidence="2">
    <location>
        <begin position="24"/>
        <end position="107"/>
    </location>
</feature>
<dbReference type="Proteomes" id="UP000770586">
    <property type="component" value="Unassembled WGS sequence"/>
</dbReference>
<gene>
    <name evidence="3" type="ORF">J2744_001712</name>
</gene>
<dbReference type="OrthoDB" id="330490at2157"/>
<dbReference type="SUPFAM" id="SSF46785">
    <property type="entry name" value="Winged helix' DNA-binding domain"/>
    <property type="match status" value="1"/>
</dbReference>
<evidence type="ECO:0000259" key="1">
    <source>
        <dbReference type="Pfam" id="PF08350"/>
    </source>
</evidence>
<dbReference type="EMBL" id="JAGGKE010000006">
    <property type="protein sequence ID" value="MBP1902029.1"/>
    <property type="molecule type" value="Genomic_DNA"/>
</dbReference>
<comment type="caution">
    <text evidence="3">The sequence shown here is derived from an EMBL/GenBank/DDBJ whole genome shotgun (WGS) entry which is preliminary data.</text>
</comment>
<reference evidence="3 4" key="1">
    <citation type="submission" date="2021-03" db="EMBL/GenBank/DDBJ databases">
        <title>Genomic Encyclopedia of Type Strains, Phase IV (KMG-IV): sequencing the most valuable type-strain genomes for metagenomic binning, comparative biology and taxonomic classification.</title>
        <authorList>
            <person name="Goeker M."/>
        </authorList>
    </citation>
    <scope>NUCLEOTIDE SEQUENCE [LARGE SCALE GENOMIC DNA]</scope>
    <source>
        <strain evidence="3 4">DSM 12287</strain>
    </source>
</reference>
<keyword evidence="4" id="KW-1185">Reference proteome</keyword>
<dbReference type="AlphaFoldDB" id="A0A8J7UME1"/>
<sequence length="289" mass="31574">MTIANDGTVTAAGDDAHRADDAIDAVAFLARSKHRVRVLELLDDGPRTREEIAAGTDATRVTLSRILGDLEDRGWIDHDHADRSYALTRFGRLVFGDFSRLLGTVSVGRTHPDLVNRLPTEWFGFDPRCLTDAERVAAEAADPLAAARVVANAIREASSCRSLLGTFIALPMYAAEEAVRAGDTLDGAVVFDSNVTATMLDDPDLRSRWQRLEAAADGHFYFGADGTVPCSIDLIDGTAFLTIDREDERGFDILRTDQPDVVEWAEETIARYRARATPLARLADGTDPE</sequence>
<dbReference type="InterPro" id="IPR011991">
    <property type="entry name" value="ArsR-like_HTH"/>
</dbReference>
<protein>
    <submittedName>
        <fullName evidence="3">DNA-binding HxlR family transcriptional regulator</fullName>
    </submittedName>
</protein>
<feature type="domain" description="Methanogenesis regulatory protein FilR1 middle" evidence="1">
    <location>
        <begin position="144"/>
        <end position="275"/>
    </location>
</feature>
<organism evidence="3 4">
    <name type="scientific">Halorubrum trapanicum</name>
    <dbReference type="NCBI Taxonomy" id="29284"/>
    <lineage>
        <taxon>Archaea</taxon>
        <taxon>Methanobacteriati</taxon>
        <taxon>Methanobacteriota</taxon>
        <taxon>Stenosarchaea group</taxon>
        <taxon>Halobacteria</taxon>
        <taxon>Halobacteriales</taxon>
        <taxon>Haloferacaceae</taxon>
        <taxon>Halorubrum</taxon>
    </lineage>
</organism>
<dbReference type="CDD" id="cd00090">
    <property type="entry name" value="HTH_ARSR"/>
    <property type="match status" value="1"/>
</dbReference>
<dbReference type="InterPro" id="IPR036390">
    <property type="entry name" value="WH_DNA-bd_sf"/>
</dbReference>
<dbReference type="RefSeq" id="WP_209546664.1">
    <property type="nucleotide sequence ID" value="NZ_BAAADX010000002.1"/>
</dbReference>
<proteinExistence type="predicted"/>
<name>A0A8J7UME1_9EURY</name>
<dbReference type="Pfam" id="PF25213">
    <property type="entry name" value="HVO_A0261_N"/>
    <property type="match status" value="1"/>
</dbReference>